<reference evidence="3" key="1">
    <citation type="submission" date="2009-02" db="EMBL/GenBank/DDBJ databases">
        <title>Annotation of Streptomyces viridochromogenes strain DSM 40736.</title>
        <authorList>
            <consortium name="The Broad Institute Genome Sequencing Platform"/>
            <consortium name="Broad Institute Microbial Sequencing Center"/>
            <person name="Fischbach M."/>
            <person name="Godfrey P."/>
            <person name="Ward D."/>
            <person name="Young S."/>
            <person name="Zeng Q."/>
            <person name="Koehrsen M."/>
            <person name="Alvarado L."/>
            <person name="Berlin A.M."/>
            <person name="Bochicchio J."/>
            <person name="Borenstein D."/>
            <person name="Chapman S.B."/>
            <person name="Chen Z."/>
            <person name="Engels R."/>
            <person name="Freedman E."/>
            <person name="Gellesch M."/>
            <person name="Goldberg J."/>
            <person name="Griggs A."/>
            <person name="Gujja S."/>
            <person name="Heilman E.R."/>
            <person name="Heiman D.I."/>
            <person name="Hepburn T.A."/>
            <person name="Howarth C."/>
            <person name="Jen D."/>
            <person name="Larson L."/>
            <person name="Lewis B."/>
            <person name="Mehta T."/>
            <person name="Park D."/>
            <person name="Pearson M."/>
            <person name="Richards J."/>
            <person name="Roberts A."/>
            <person name="Saif S."/>
            <person name="Shea T.D."/>
            <person name="Shenoy N."/>
            <person name="Sisk P."/>
            <person name="Stolte C."/>
            <person name="Sykes S.N."/>
            <person name="Thomson T."/>
            <person name="Walk T."/>
            <person name="White J."/>
            <person name="Yandava C."/>
            <person name="Straight P."/>
            <person name="Clardy J."/>
            <person name="Hung D."/>
            <person name="Kolter R."/>
            <person name="Mekalanos J."/>
            <person name="Walker S."/>
            <person name="Walsh C.T."/>
            <person name="Wieland-Brown L.C."/>
            <person name="Haas B."/>
            <person name="Nusbaum C."/>
            <person name="Birren B."/>
        </authorList>
    </citation>
    <scope>NUCLEOTIDE SEQUENCE [LARGE SCALE GENOMIC DNA]</scope>
    <source>
        <strain evidence="3">DSM 40736 / JCM 4977 / BCRC 1201 / Tue 494</strain>
    </source>
</reference>
<keyword evidence="3" id="KW-1185">Reference proteome</keyword>
<gene>
    <name evidence="2" type="ORF">SSQG_04059</name>
</gene>
<feature type="compositionally biased region" description="Basic and acidic residues" evidence="1">
    <location>
        <begin position="1"/>
        <end position="13"/>
    </location>
</feature>
<proteinExistence type="predicted"/>
<evidence type="ECO:0000313" key="3">
    <source>
        <dbReference type="Proteomes" id="UP000004184"/>
    </source>
</evidence>
<dbReference type="Proteomes" id="UP000004184">
    <property type="component" value="Unassembled WGS sequence"/>
</dbReference>
<organism evidence="2 3">
    <name type="scientific">Streptomyces viridochromogenes (strain DSM 40736 / JCM 4977 / BCRC 1201 / Tue 494)</name>
    <dbReference type="NCBI Taxonomy" id="591159"/>
    <lineage>
        <taxon>Bacteria</taxon>
        <taxon>Bacillati</taxon>
        <taxon>Actinomycetota</taxon>
        <taxon>Actinomycetes</taxon>
        <taxon>Kitasatosporales</taxon>
        <taxon>Streptomycetaceae</taxon>
        <taxon>Streptomyces</taxon>
    </lineage>
</organism>
<accession>D9X1A3</accession>
<feature type="region of interest" description="Disordered" evidence="1">
    <location>
        <begin position="1"/>
        <end position="63"/>
    </location>
</feature>
<dbReference type="HOGENOM" id="CLU_2884230_0_0_11"/>
<dbReference type="EMBL" id="GG657757">
    <property type="protein sequence ID" value="EFL33541.1"/>
    <property type="molecule type" value="Genomic_DNA"/>
</dbReference>
<evidence type="ECO:0000256" key="1">
    <source>
        <dbReference type="SAM" id="MobiDB-lite"/>
    </source>
</evidence>
<name>D9X1A3_STRVT</name>
<protein>
    <submittedName>
        <fullName evidence="2">Predicted protein</fullName>
    </submittedName>
</protein>
<sequence>MPYEGDRMTDRSAPDLSSRSPTGGGRPNLSAATVPLPPGEVLLSSAPLEDGRLGPYPTVWLGA</sequence>
<evidence type="ECO:0000313" key="2">
    <source>
        <dbReference type="EMBL" id="EFL33541.1"/>
    </source>
</evidence>
<dbReference type="AlphaFoldDB" id="D9X1A3"/>